<gene>
    <name evidence="6" type="ORF">N4261_17930</name>
</gene>
<evidence type="ECO:0000256" key="4">
    <source>
        <dbReference type="ARBA" id="ARBA00023186"/>
    </source>
</evidence>
<keyword evidence="2" id="KW-0963">Cytoplasm</keyword>
<proteinExistence type="predicted"/>
<evidence type="ECO:0000256" key="2">
    <source>
        <dbReference type="ARBA" id="ARBA00022490"/>
    </source>
</evidence>
<evidence type="ECO:0000256" key="3">
    <source>
        <dbReference type="ARBA" id="ARBA00022795"/>
    </source>
</evidence>
<dbReference type="Pfam" id="PF05400">
    <property type="entry name" value="FliT"/>
    <property type="match status" value="1"/>
</dbReference>
<dbReference type="EMBL" id="CP104562">
    <property type="protein sequence ID" value="UXH76896.1"/>
    <property type="molecule type" value="Genomic_DNA"/>
</dbReference>
<protein>
    <recommendedName>
        <fullName evidence="5">Flagellar protein FliT</fullName>
    </recommendedName>
</protein>
<comment type="subcellular location">
    <subcellularLocation>
        <location evidence="1">Cytoplasm</location>
        <location evidence="1">Cytosol</location>
    </subcellularLocation>
</comment>
<accession>A0ABY6AYE7</accession>
<keyword evidence="3" id="KW-1005">Bacterial flagellum biogenesis</keyword>
<evidence type="ECO:0000256" key="5">
    <source>
        <dbReference type="ARBA" id="ARBA00093797"/>
    </source>
</evidence>
<organism evidence="6 7">
    <name type="scientific">Roseateles amylovorans</name>
    <dbReference type="NCBI Taxonomy" id="2978473"/>
    <lineage>
        <taxon>Bacteria</taxon>
        <taxon>Pseudomonadati</taxon>
        <taxon>Pseudomonadota</taxon>
        <taxon>Betaproteobacteria</taxon>
        <taxon>Burkholderiales</taxon>
        <taxon>Sphaerotilaceae</taxon>
        <taxon>Roseateles</taxon>
    </lineage>
</organism>
<evidence type="ECO:0000313" key="7">
    <source>
        <dbReference type="Proteomes" id="UP001064933"/>
    </source>
</evidence>
<keyword evidence="7" id="KW-1185">Reference proteome</keyword>
<dbReference type="RefSeq" id="WP_261756638.1">
    <property type="nucleotide sequence ID" value="NZ_CP104562.2"/>
</dbReference>
<keyword evidence="6" id="KW-0969">Cilium</keyword>
<reference evidence="6" key="1">
    <citation type="submission" date="2022-10" db="EMBL/GenBank/DDBJ databases">
        <title>Characterization and whole genome sequencing of a new Roseateles species, isolated from fresh water.</title>
        <authorList>
            <person name="Guliayeva D.Y."/>
            <person name="Akhremchuk A.E."/>
            <person name="Sikolenko M.A."/>
            <person name="Valentovich L.N."/>
            <person name="Sidarenka A.V."/>
        </authorList>
    </citation>
    <scope>NUCLEOTIDE SEQUENCE</scope>
    <source>
        <strain evidence="6">BIM B-1768</strain>
    </source>
</reference>
<sequence>MPVSSPRNPSPTAASRVPAPRFLVRLQALSDRLRHAGAAHDWSALAQTDAELAQWLGTLDPVTLSEADRAALQPLRRLHAQVRTECERELDRLRQTLAQMQQQRHGWLAYAESHAWGPESPP</sequence>
<name>A0ABY6AYE7_9BURK</name>
<evidence type="ECO:0000256" key="1">
    <source>
        <dbReference type="ARBA" id="ARBA00004514"/>
    </source>
</evidence>
<keyword evidence="6" id="KW-0282">Flagellum</keyword>
<evidence type="ECO:0000313" key="6">
    <source>
        <dbReference type="EMBL" id="UXH76896.1"/>
    </source>
</evidence>
<dbReference type="Proteomes" id="UP001064933">
    <property type="component" value="Chromosome"/>
</dbReference>
<keyword evidence="4" id="KW-0143">Chaperone</keyword>
<keyword evidence="6" id="KW-0966">Cell projection</keyword>
<dbReference type="InterPro" id="IPR008622">
    <property type="entry name" value="FliT"/>
</dbReference>